<evidence type="ECO:0000313" key="1">
    <source>
        <dbReference type="EMBL" id="VVC92211.1"/>
    </source>
</evidence>
<name>A0A5E4Q4E6_9NEOP</name>
<sequence>MMNLGHKFELHLPYLTEDISTPRKARSEAEIMNDVLKSLKDANVDPLKECCQGLDDTSTEEIDNDKYVNGVLIFVHGNPCEEFASQEMSYSIGKALNIPTVNVDICICDALCICQCPARTIILSAINELYNISYKKLEDNSEECAIEEAKEESDDVFDVVWKKLEFLASNKNMNTPRSRASEKKKKKSPTSSVASQTALTAIGSTTMFHMDLVQELLIEYFQQPKFNRGFVVDTLTSLVIKTPSLVLTTILNVKNSIWNVHLVLCHSDFSKWAQSYEESQKEHDIADENTPKCYDENEIEDIIESLDEMDAEEYENANPELKSIYIRYGLEERRKKFHERHGFSPELEFSKQSKTLKDSKSLLMIDNESKKKIKKEDIKGKISQYAYYETNKY</sequence>
<evidence type="ECO:0000313" key="2">
    <source>
        <dbReference type="Proteomes" id="UP000324832"/>
    </source>
</evidence>
<dbReference type="AlphaFoldDB" id="A0A5E4Q4E6"/>
<accession>A0A5E4Q4E6</accession>
<keyword evidence="2" id="KW-1185">Reference proteome</keyword>
<reference evidence="1 2" key="1">
    <citation type="submission" date="2017-07" db="EMBL/GenBank/DDBJ databases">
        <authorList>
            <person name="Talla V."/>
            <person name="Backstrom N."/>
        </authorList>
    </citation>
    <scope>NUCLEOTIDE SEQUENCE [LARGE SCALE GENOMIC DNA]</scope>
</reference>
<protein>
    <submittedName>
        <fullName evidence="1">Uncharacterized protein</fullName>
    </submittedName>
</protein>
<dbReference type="EMBL" id="FZQP02001227">
    <property type="protein sequence ID" value="VVC92211.1"/>
    <property type="molecule type" value="Genomic_DNA"/>
</dbReference>
<dbReference type="Proteomes" id="UP000324832">
    <property type="component" value="Unassembled WGS sequence"/>
</dbReference>
<proteinExistence type="predicted"/>
<gene>
    <name evidence="1" type="ORF">LSINAPIS_LOCUS4708</name>
</gene>
<organism evidence="1 2">
    <name type="scientific">Leptidea sinapis</name>
    <dbReference type="NCBI Taxonomy" id="189913"/>
    <lineage>
        <taxon>Eukaryota</taxon>
        <taxon>Metazoa</taxon>
        <taxon>Ecdysozoa</taxon>
        <taxon>Arthropoda</taxon>
        <taxon>Hexapoda</taxon>
        <taxon>Insecta</taxon>
        <taxon>Pterygota</taxon>
        <taxon>Neoptera</taxon>
        <taxon>Endopterygota</taxon>
        <taxon>Lepidoptera</taxon>
        <taxon>Glossata</taxon>
        <taxon>Ditrysia</taxon>
        <taxon>Papilionoidea</taxon>
        <taxon>Pieridae</taxon>
        <taxon>Dismorphiinae</taxon>
        <taxon>Leptidea</taxon>
    </lineage>
</organism>